<dbReference type="Proteomes" id="UP000318384">
    <property type="component" value="Chromosome"/>
</dbReference>
<dbReference type="RefSeq" id="WP_197993169.1">
    <property type="nucleotide sequence ID" value="NZ_CP037422.1"/>
</dbReference>
<sequence>MQGLHVFEPRTRTIIDLESFVPEHHFLRQIDRIVEPAFIRKLTTSCYAGEF</sequence>
<dbReference type="EMBL" id="CP037422">
    <property type="protein sequence ID" value="QDU06982.1"/>
    <property type="molecule type" value="Genomic_DNA"/>
</dbReference>
<evidence type="ECO:0000313" key="2">
    <source>
        <dbReference type="Proteomes" id="UP000318384"/>
    </source>
</evidence>
<proteinExistence type="predicted"/>
<reference evidence="1 2" key="1">
    <citation type="submission" date="2019-03" db="EMBL/GenBank/DDBJ databases">
        <title>Deep-cultivation of Planctomycetes and their phenomic and genomic characterization uncovers novel biology.</title>
        <authorList>
            <person name="Wiegand S."/>
            <person name="Jogler M."/>
            <person name="Boedeker C."/>
            <person name="Pinto D."/>
            <person name="Vollmers J."/>
            <person name="Rivas-Marin E."/>
            <person name="Kohn T."/>
            <person name="Peeters S.H."/>
            <person name="Heuer A."/>
            <person name="Rast P."/>
            <person name="Oberbeckmann S."/>
            <person name="Bunk B."/>
            <person name="Jeske O."/>
            <person name="Meyerdierks A."/>
            <person name="Storesund J.E."/>
            <person name="Kallscheuer N."/>
            <person name="Luecker S."/>
            <person name="Lage O.M."/>
            <person name="Pohl T."/>
            <person name="Merkel B.J."/>
            <person name="Hornburger P."/>
            <person name="Mueller R.-W."/>
            <person name="Bruemmer F."/>
            <person name="Labrenz M."/>
            <person name="Spormann A.M."/>
            <person name="Op den Camp H."/>
            <person name="Overmann J."/>
            <person name="Amann R."/>
            <person name="Jetten M.S.M."/>
            <person name="Mascher T."/>
            <person name="Medema M.H."/>
            <person name="Devos D.P."/>
            <person name="Kaster A.-K."/>
            <person name="Ovreas L."/>
            <person name="Rohde M."/>
            <person name="Galperin M.Y."/>
            <person name="Jogler C."/>
        </authorList>
    </citation>
    <scope>NUCLEOTIDE SEQUENCE [LARGE SCALE GENOMIC DNA]</scope>
    <source>
        <strain evidence="1 2">V202</strain>
    </source>
</reference>
<gene>
    <name evidence="1" type="ORF">V202x_03270</name>
</gene>
<evidence type="ECO:0008006" key="3">
    <source>
        <dbReference type="Google" id="ProtNLM"/>
    </source>
</evidence>
<name>A0A517WNZ0_9PLAN</name>
<evidence type="ECO:0000313" key="1">
    <source>
        <dbReference type="EMBL" id="QDU06982.1"/>
    </source>
</evidence>
<dbReference type="AlphaFoldDB" id="A0A517WNZ0"/>
<protein>
    <recommendedName>
        <fullName evidence="3">Transposase InsH N-terminal domain-containing protein</fullName>
    </recommendedName>
</protein>
<keyword evidence="2" id="KW-1185">Reference proteome</keyword>
<accession>A0A517WNZ0</accession>
<organism evidence="1 2">
    <name type="scientific">Gimesia aquarii</name>
    <dbReference type="NCBI Taxonomy" id="2527964"/>
    <lineage>
        <taxon>Bacteria</taxon>
        <taxon>Pseudomonadati</taxon>
        <taxon>Planctomycetota</taxon>
        <taxon>Planctomycetia</taxon>
        <taxon>Planctomycetales</taxon>
        <taxon>Planctomycetaceae</taxon>
        <taxon>Gimesia</taxon>
    </lineage>
</organism>